<proteinExistence type="predicted"/>
<name>Q5YFC7_9VIRU</name>
<dbReference type="RefSeq" id="YP_164233.1">
    <property type="nucleotide sequence ID" value="NC_006549.1"/>
</dbReference>
<dbReference type="GeneID" id="3197089"/>
<evidence type="ECO:0000313" key="2">
    <source>
        <dbReference type="Proteomes" id="UP000172127"/>
    </source>
</evidence>
<reference evidence="1 2" key="1">
    <citation type="journal article" date="2004" name="J. Virol.">
        <title>Functional genomics analysis of Singapore grouper iridovirus: complete sequence determination and proteomic analysis.</title>
        <authorList>
            <person name="Song W.J."/>
            <person name="Qin Q.W."/>
            <person name="Qiu J."/>
            <person name="Huang C.H."/>
            <person name="Wang F."/>
            <person name="Hew C.L."/>
        </authorList>
    </citation>
    <scope>NUCLEOTIDE SEQUENCE [LARGE SCALE GENOMIC DNA]</scope>
</reference>
<gene>
    <name evidence="1" type="ORF">ORF138L</name>
</gene>
<sequence length="64" mass="7384">MDTILQLSELAKQKELIKTCWLNIMPPAIREAAVRWLPKELESMAQEHLDNYINTLLDGNCESL</sequence>
<accession>Q5YFC7</accession>
<keyword evidence="2" id="KW-1185">Reference proteome</keyword>
<dbReference type="KEGG" id="vg:3197089"/>
<evidence type="ECO:0000313" key="1">
    <source>
        <dbReference type="EMBL" id="AAS18153.1"/>
    </source>
</evidence>
<organism evidence="1 2">
    <name type="scientific">Singapore grouper iridovirus</name>
    <dbReference type="NCBI Taxonomy" id="262968"/>
    <lineage>
        <taxon>Viruses</taxon>
        <taxon>Varidnaviria</taxon>
        <taxon>Bamfordvirae</taxon>
        <taxon>Nucleocytoviricota</taxon>
        <taxon>Megaviricetes</taxon>
        <taxon>Pimascovirales</taxon>
        <taxon>Pimascovirales incertae sedis</taxon>
        <taxon>Iridoviridae</taxon>
        <taxon>Alphairidovirinae</taxon>
        <taxon>Ranavirus</taxon>
        <taxon>Ranavirus epinephelus1</taxon>
    </lineage>
</organism>
<dbReference type="Proteomes" id="UP000172127">
    <property type="component" value="Segment"/>
</dbReference>
<dbReference type="EMBL" id="AY521625">
    <property type="protein sequence ID" value="AAS18153.1"/>
    <property type="molecule type" value="Genomic_DNA"/>
</dbReference>
<protein>
    <submittedName>
        <fullName evidence="1">Uncharacterized protein</fullName>
    </submittedName>
</protein>